<protein>
    <recommendedName>
        <fullName evidence="4">Tetratricopeptide repeat protein</fullName>
    </recommendedName>
</protein>
<evidence type="ECO:0000256" key="1">
    <source>
        <dbReference type="SAM" id="MobiDB-lite"/>
    </source>
</evidence>
<organism evidence="2 3">
    <name type="scientific">Limnospira fusiformis PMC 851.14</name>
    <dbReference type="NCBI Taxonomy" id="2219512"/>
    <lineage>
        <taxon>Bacteria</taxon>
        <taxon>Bacillati</taxon>
        <taxon>Cyanobacteriota</taxon>
        <taxon>Cyanophyceae</taxon>
        <taxon>Oscillatoriophycideae</taxon>
        <taxon>Oscillatoriales</taxon>
        <taxon>Sirenicapillariaceae</taxon>
        <taxon>Limnospira</taxon>
    </lineage>
</organism>
<evidence type="ECO:0000313" key="2">
    <source>
        <dbReference type="EMBL" id="MEK9511288.1"/>
    </source>
</evidence>
<sequence length="89" mass="9618">MRGNQLLRSRQLEEAVDGFQKAIAIIPISQDSVIVLGVVVGGRDVITIATCHLPPAAKKEFMEASTRLYHPSKRSPTADSQPTSPLLPP</sequence>
<keyword evidence="3" id="KW-1185">Reference proteome</keyword>
<dbReference type="Proteomes" id="UP001387447">
    <property type="component" value="Unassembled WGS sequence"/>
</dbReference>
<feature type="region of interest" description="Disordered" evidence="1">
    <location>
        <begin position="64"/>
        <end position="89"/>
    </location>
</feature>
<name>A0ABU9EJ20_LIMFS</name>
<feature type="compositionally biased region" description="Polar residues" evidence="1">
    <location>
        <begin position="74"/>
        <end position="89"/>
    </location>
</feature>
<reference evidence="2 3" key="1">
    <citation type="journal article" date="2024" name="Front. Microbiol.">
        <title>Transcriptomic insights into the dominance of two phototrophs throughout the water column of a tropical hypersaline-alkaline crater lake (Dziani Dzaha, Mayotte).</title>
        <authorList>
            <person name="Duperron S."/>
            <person name="Halary S."/>
            <person name="Bouly J.-P."/>
            <person name="Roussel T."/>
            <person name="Hugoni M."/>
            <person name="Bruto M."/>
            <person name="Oger P."/>
            <person name="Duval C."/>
            <person name="Woo A."/>
            <person name="Jezequiel D."/>
            <person name="Ader M."/>
            <person name="Leboulanger C."/>
            <person name="Agogue H."/>
            <person name="Grossi V."/>
            <person name="Trousselier M."/>
            <person name="Bernard C."/>
        </authorList>
    </citation>
    <scope>NUCLEOTIDE SEQUENCE [LARGE SCALE GENOMIC DNA]</scope>
    <source>
        <strain evidence="2 3">PMC 851.14</strain>
    </source>
</reference>
<evidence type="ECO:0008006" key="4">
    <source>
        <dbReference type="Google" id="ProtNLM"/>
    </source>
</evidence>
<evidence type="ECO:0000313" key="3">
    <source>
        <dbReference type="Proteomes" id="UP001387447"/>
    </source>
</evidence>
<accession>A0ABU9EJ20</accession>
<dbReference type="RefSeq" id="WP_368662883.1">
    <property type="nucleotide sequence ID" value="NZ_JBBWYZ010000005.1"/>
</dbReference>
<proteinExistence type="predicted"/>
<gene>
    <name evidence="2" type="ORF">AAEJ74_06145</name>
</gene>
<dbReference type="EMBL" id="JBBWYZ010000005">
    <property type="protein sequence ID" value="MEK9511288.1"/>
    <property type="molecule type" value="Genomic_DNA"/>
</dbReference>
<comment type="caution">
    <text evidence="2">The sequence shown here is derived from an EMBL/GenBank/DDBJ whole genome shotgun (WGS) entry which is preliminary data.</text>
</comment>